<comment type="catalytic activity">
    <reaction evidence="8">
        <text>N(4)-(alpha-D-Man-(1-&gt;2)-alpha-D-Man-(1-&gt;2)-alpha-D-Man-(1-&gt;3)-[alpha-D-Man-(1-&gt;3)-[alpha-D-Man-(1-&gt;2)-alpha-D-Man-(1-&gt;6)]-alpha-D-Man-(1-&gt;6)]-beta-D-Man-(1-&gt;4)-beta-D-GlcNAc-(1-&gt;4)-beta-D-GlcNAc)-L-asparaginyl-[protein] (N-glucan mannose isomer 8A1,2,3B1,3) + 3 H2O = N(4)-(alpha-D-Man-(1-&gt;3)-[alpha-D-Man-(1-&gt;3)-[alpha-D-Man-(1-&gt;6)]-alpha-D-Man-(1-&gt;6)]-beta-D-Man-(1-&gt;4)-beta-D-GlcNAc-(1-&gt;4)-beta-D-GlcNAc)-L-asparaginyl-[protein] (N-glucan mannose isomer 5A1,2) + 3 beta-D-mannose</text>
        <dbReference type="Rhea" id="RHEA:56028"/>
        <dbReference type="Rhea" id="RHEA-COMP:14358"/>
        <dbReference type="Rhea" id="RHEA-COMP:14367"/>
        <dbReference type="ChEBI" id="CHEBI:15377"/>
        <dbReference type="ChEBI" id="CHEBI:28563"/>
        <dbReference type="ChEBI" id="CHEBI:59087"/>
        <dbReference type="ChEBI" id="CHEBI:60628"/>
        <dbReference type="EC" id="3.2.1.113"/>
    </reaction>
</comment>
<feature type="binding site" evidence="10">
    <location>
        <position position="984"/>
    </location>
    <ligand>
        <name>Ca(2+)</name>
        <dbReference type="ChEBI" id="CHEBI:29108"/>
    </ligand>
</feature>
<organism evidence="15 16">
    <name type="scientific">Chlamydomonas eustigma</name>
    <dbReference type="NCBI Taxonomy" id="1157962"/>
    <lineage>
        <taxon>Eukaryota</taxon>
        <taxon>Viridiplantae</taxon>
        <taxon>Chlorophyta</taxon>
        <taxon>core chlorophytes</taxon>
        <taxon>Chlorophyceae</taxon>
        <taxon>CS clade</taxon>
        <taxon>Chlamydomonadales</taxon>
        <taxon>Chlamydomonadaceae</taxon>
        <taxon>Chlamydomonas</taxon>
    </lineage>
</organism>
<dbReference type="GO" id="GO:0016020">
    <property type="term" value="C:membrane"/>
    <property type="evidence" value="ECO:0007669"/>
    <property type="project" value="InterPro"/>
</dbReference>
<evidence type="ECO:0000256" key="1">
    <source>
        <dbReference type="ARBA" id="ARBA00001913"/>
    </source>
</evidence>
<feature type="region of interest" description="Disordered" evidence="13">
    <location>
        <begin position="514"/>
        <end position="592"/>
    </location>
</feature>
<evidence type="ECO:0000256" key="3">
    <source>
        <dbReference type="ARBA" id="ARBA00007658"/>
    </source>
</evidence>
<feature type="compositionally biased region" description="Pro residues" evidence="13">
    <location>
        <begin position="514"/>
        <end position="556"/>
    </location>
</feature>
<feature type="region of interest" description="Disordered" evidence="13">
    <location>
        <begin position="779"/>
        <end position="873"/>
    </location>
</feature>
<dbReference type="EMBL" id="BEGY01000074">
    <property type="protein sequence ID" value="GAX82024.1"/>
    <property type="molecule type" value="Genomic_DNA"/>
</dbReference>
<keyword evidence="12" id="KW-0326">Glycosidase</keyword>
<feature type="disulfide bond" evidence="11">
    <location>
        <begin position="450"/>
        <end position="485"/>
    </location>
</feature>
<keyword evidence="14" id="KW-1133">Transmembrane helix</keyword>
<dbReference type="OrthoDB" id="8118055at2759"/>
<dbReference type="Proteomes" id="UP000232323">
    <property type="component" value="Unassembled WGS sequence"/>
</dbReference>
<comment type="cofactor">
    <cofactor evidence="1 10">
        <name>Ca(2+)</name>
        <dbReference type="ChEBI" id="CHEBI:29108"/>
    </cofactor>
</comment>
<dbReference type="PANTHER" id="PTHR11742">
    <property type="entry name" value="MANNOSYL-OLIGOSACCHARIDE ALPHA-1,2-MANNOSIDASE-RELATED"/>
    <property type="match status" value="1"/>
</dbReference>
<dbReference type="PRINTS" id="PR00747">
    <property type="entry name" value="GLYHDRLASE47"/>
</dbReference>
<dbReference type="InterPro" id="IPR050749">
    <property type="entry name" value="Glycosyl_Hydrolase_47"/>
</dbReference>
<evidence type="ECO:0000256" key="4">
    <source>
        <dbReference type="ARBA" id="ARBA00022723"/>
    </source>
</evidence>
<feature type="compositionally biased region" description="Basic and acidic residues" evidence="13">
    <location>
        <begin position="797"/>
        <end position="806"/>
    </location>
</feature>
<evidence type="ECO:0000256" key="14">
    <source>
        <dbReference type="SAM" id="Phobius"/>
    </source>
</evidence>
<dbReference type="EC" id="3.2.1.-" evidence="12"/>
<proteinExistence type="inferred from homology"/>
<dbReference type="GO" id="GO:0005783">
    <property type="term" value="C:endoplasmic reticulum"/>
    <property type="evidence" value="ECO:0007669"/>
    <property type="project" value="TreeGrafter"/>
</dbReference>
<dbReference type="InterPro" id="IPR001382">
    <property type="entry name" value="Glyco_hydro_47"/>
</dbReference>
<dbReference type="GO" id="GO:0005768">
    <property type="term" value="C:endosome"/>
    <property type="evidence" value="ECO:0007669"/>
    <property type="project" value="TreeGrafter"/>
</dbReference>
<evidence type="ECO:0000313" key="15">
    <source>
        <dbReference type="EMBL" id="GAX82024.1"/>
    </source>
</evidence>
<reference evidence="15 16" key="1">
    <citation type="submission" date="2017-08" db="EMBL/GenBank/DDBJ databases">
        <title>Acidophilic green algal genome provides insights into adaptation to an acidic environment.</title>
        <authorList>
            <person name="Hirooka S."/>
            <person name="Hirose Y."/>
            <person name="Kanesaki Y."/>
            <person name="Higuchi S."/>
            <person name="Fujiwara T."/>
            <person name="Onuma R."/>
            <person name="Era A."/>
            <person name="Ohbayashi R."/>
            <person name="Uzuka A."/>
            <person name="Nozaki H."/>
            <person name="Yoshikawa H."/>
            <person name="Miyagishima S.Y."/>
        </authorList>
    </citation>
    <scope>NUCLEOTIDE SEQUENCE [LARGE SCALE GENOMIC DNA]</scope>
    <source>
        <strain evidence="15 16">NIES-2499</strain>
    </source>
</reference>
<evidence type="ECO:0000256" key="7">
    <source>
        <dbReference type="ARBA" id="ARBA00023157"/>
    </source>
</evidence>
<evidence type="ECO:0000256" key="8">
    <source>
        <dbReference type="ARBA" id="ARBA00047669"/>
    </source>
</evidence>
<dbReference type="SUPFAM" id="SSF48225">
    <property type="entry name" value="Seven-hairpin glycosidases"/>
    <property type="match status" value="2"/>
</dbReference>
<keyword evidence="14" id="KW-0472">Membrane</keyword>
<dbReference type="Pfam" id="PF01532">
    <property type="entry name" value="Glyco_hydro_47"/>
    <property type="match status" value="2"/>
</dbReference>
<keyword evidence="5 12" id="KW-0378">Hydrolase</keyword>
<dbReference type="InterPro" id="IPR012341">
    <property type="entry name" value="6hp_glycosidase-like_sf"/>
</dbReference>
<name>A0A250XG20_9CHLO</name>
<dbReference type="PANTHER" id="PTHR11742:SF55">
    <property type="entry name" value="ENDOPLASMIC RETICULUM MANNOSYL-OLIGOSACCHARIDE 1,2-ALPHA-MANNOSIDASE"/>
    <property type="match status" value="1"/>
</dbReference>
<gene>
    <name evidence="15" type="ORF">CEUSTIGMA_g9452.t1</name>
</gene>
<evidence type="ECO:0000313" key="16">
    <source>
        <dbReference type="Proteomes" id="UP000232323"/>
    </source>
</evidence>
<keyword evidence="7 11" id="KW-1015">Disulfide bond</keyword>
<sequence length="1018" mass="112818">MSSNTALGSVSNKRVGRVIIWLFQASLAILAASVLFLYCWAFVTLKSSDLRAYEDAHGEFVRNRKIIFKENVEDVHVILEKASADTSPVLQARPMTFPFPDLMYRIYKLPLQDPSSRCKLTGICDGNYSCGPDQLGCVTDNTERQQHIRKAAQWSWVGYRKYAWGFDEVGAGNHNPLSWFHMGLTIVDSLDTLLILKLEEEFHEARQWVANHLDFEQLQAVSTFETTIRILGGLLSAFYHSDGDELFLRKALDFGERLLPALNTTTGIAVASWAVTKDNKKNSGKLSAFQTNLAEAGTLSMEFSSLTHLTGRPEFREAAMLFWYQLSLLENTDGLYCVGFDGTNVHCSGNHYSWGSAADSAYEYMLKQWVLSGGKDQICVDLYRKAAAGMRKHLMTRVRIQGRNSGEFDEPPLWVISEGDSQVAGSTVPPGSSNPGVGVTRNPRLEHLTCFAPGLLVLGHLNGINTASEGGEDDLMLASRMMWACYYLYYSAASGVAYDSVNFYGLFPPPPQRPPNPPVPPSRPPHPPLTPVPPRPPTPPSPPPAPPIPPRPPSSPELPQNTSSGQEQQQQQQQQQGVQPPPPPSPAGLGSGVVRRAARTAAKQGEGLIAGHDYRSVLRLREPRPVLRPREPRSVLRPREPRSENIQDLDYVKSGIDVQAVPEDEDSPAVSVETGLQYVVHREESGKVRHGITEASSTPSVLVSEDDQWPSFGSQRTWLQYLQQGHERAVQLLGFSLLNLSSGLREWFRSDGPVVESVMEGTGGRSEQVSEKGSNLHVGIGSFTMQHSGRGLTADPDQVHSSKTQEEVSSSASKMSMPMSPTASPPRRPPPPRPPPPPGPPPRPPPPLAQPPPPHLPTLLKPPPTPPPPPPPPPVDWDNVLYIMGVNSPSDFLRPEVVESLFYLYRATGDDIYREWGWSMFRAFEMFCKIPSGGYSTLINVETVPPSLGDKMESFWLAETLKYFFLLFSDEPDVIPLDKYVFNTEAHPLPIWGSEPDTKIRLKLEKNMKARMSEERKR</sequence>
<evidence type="ECO:0000256" key="10">
    <source>
        <dbReference type="PIRSR" id="PIRSR601382-2"/>
    </source>
</evidence>
<feature type="compositionally biased region" description="Low complexity" evidence="13">
    <location>
        <begin position="557"/>
        <end position="578"/>
    </location>
</feature>
<evidence type="ECO:0000256" key="12">
    <source>
        <dbReference type="RuleBase" id="RU361193"/>
    </source>
</evidence>
<comment type="pathway">
    <text evidence="2">Protein modification; protein glycosylation.</text>
</comment>
<dbReference type="STRING" id="1157962.A0A250XG20"/>
<evidence type="ECO:0000256" key="5">
    <source>
        <dbReference type="ARBA" id="ARBA00022801"/>
    </source>
</evidence>
<keyword evidence="14" id="KW-0812">Transmembrane</keyword>
<dbReference type="GO" id="GO:0005509">
    <property type="term" value="F:calcium ion binding"/>
    <property type="evidence" value="ECO:0007669"/>
    <property type="project" value="InterPro"/>
</dbReference>
<evidence type="ECO:0000256" key="6">
    <source>
        <dbReference type="ARBA" id="ARBA00022837"/>
    </source>
</evidence>
<keyword evidence="4 10" id="KW-0479">Metal-binding</keyword>
<evidence type="ECO:0000256" key="2">
    <source>
        <dbReference type="ARBA" id="ARBA00004922"/>
    </source>
</evidence>
<feature type="transmembrane region" description="Helical" evidence="14">
    <location>
        <begin position="20"/>
        <end position="43"/>
    </location>
</feature>
<dbReference type="InterPro" id="IPR036026">
    <property type="entry name" value="Seven-hairpin_glycosidases"/>
</dbReference>
<comment type="catalytic activity">
    <reaction evidence="9">
        <text>N(4)-(alpha-D-Man-(1-&gt;2)-alpha-D-Man-(1-&gt;2)-alpha-D-Man-(1-&gt;3)-[alpha-D-Man-(1-&gt;2)-alpha-D-Man-(1-&gt;3)-[alpha-D-Man-(1-&gt;2)-alpha-D-Man-(1-&gt;6)]-alpha-D-Man-(1-&gt;6)]-beta-D-Man-(1-&gt;4)-beta-D-GlcNAc-(1-&gt;4)-beta-D-GlcNAc)-L-asparaginyl-[protein] (N-glucan mannose isomer 9A1,2,3B1,2,3) + 4 H2O = N(4)-(alpha-D-Man-(1-&gt;3)-[alpha-D-Man-(1-&gt;3)-[alpha-D-Man-(1-&gt;6)]-alpha-D-Man-(1-&gt;6)]-beta-D-Man-(1-&gt;4)-beta-D-GlcNAc-(1-&gt;4)-beta-D-GlcNAc)-L-asparaginyl-[protein] (N-glucan mannose isomer 5A1,2) + 4 beta-D-mannose</text>
        <dbReference type="Rhea" id="RHEA:56008"/>
        <dbReference type="Rhea" id="RHEA-COMP:14356"/>
        <dbReference type="Rhea" id="RHEA-COMP:14367"/>
        <dbReference type="ChEBI" id="CHEBI:15377"/>
        <dbReference type="ChEBI" id="CHEBI:28563"/>
        <dbReference type="ChEBI" id="CHEBI:59087"/>
        <dbReference type="ChEBI" id="CHEBI:139493"/>
        <dbReference type="EC" id="3.2.1.113"/>
    </reaction>
</comment>
<protein>
    <recommendedName>
        <fullName evidence="12">alpha-1,2-Mannosidase</fullName>
        <ecNumber evidence="12">3.2.1.-</ecNumber>
    </recommendedName>
</protein>
<dbReference type="GO" id="GO:0005802">
    <property type="term" value="C:trans-Golgi network"/>
    <property type="evidence" value="ECO:0007669"/>
    <property type="project" value="TreeGrafter"/>
</dbReference>
<feature type="compositionally biased region" description="Pro residues" evidence="13">
    <location>
        <begin position="823"/>
        <end position="873"/>
    </location>
</feature>
<comment type="similarity">
    <text evidence="3 12">Belongs to the glycosyl hydrolase 47 family.</text>
</comment>
<evidence type="ECO:0000256" key="13">
    <source>
        <dbReference type="SAM" id="MobiDB-lite"/>
    </source>
</evidence>
<feature type="compositionally biased region" description="Low complexity" evidence="13">
    <location>
        <begin position="809"/>
        <end position="822"/>
    </location>
</feature>
<dbReference type="Gene3D" id="1.50.10.10">
    <property type="match status" value="2"/>
</dbReference>
<dbReference type="GO" id="GO:0004571">
    <property type="term" value="F:mannosyl-oligosaccharide 1,2-alpha-mannosidase activity"/>
    <property type="evidence" value="ECO:0007669"/>
    <property type="project" value="UniProtKB-EC"/>
</dbReference>
<comment type="caution">
    <text evidence="15">The sequence shown here is derived from an EMBL/GenBank/DDBJ whole genome shotgun (WGS) entry which is preliminary data.</text>
</comment>
<evidence type="ECO:0000256" key="11">
    <source>
        <dbReference type="PIRSR" id="PIRSR601382-3"/>
    </source>
</evidence>
<accession>A0A250XG20</accession>
<evidence type="ECO:0000256" key="9">
    <source>
        <dbReference type="ARBA" id="ARBA00048605"/>
    </source>
</evidence>
<keyword evidence="6 10" id="KW-0106">Calcium</keyword>
<dbReference type="AlphaFoldDB" id="A0A250XG20"/>
<dbReference type="GO" id="GO:0005975">
    <property type="term" value="P:carbohydrate metabolic process"/>
    <property type="evidence" value="ECO:0007669"/>
    <property type="project" value="InterPro"/>
</dbReference>
<keyword evidence="16" id="KW-1185">Reference proteome</keyword>